<sequence length="308" mass="33394">MLNSMCIGVVGAGLMGHGIAQVFLEDGRFDVCVYDAAPGLIETVQERIASNLKTLGRPAVSFAKLRLSDDISEALSGCQIVFEAVPEKLEIKHHVMRQIEAVVSGECIIASNTSVIPIGHIGEAISKKDRLVGTHWWNPPFLIPLVEVVQATATNQQVVERTISLLESVGKVAVHVKKDVPGFVGNRLQHALWREAIALVSQGICDARTVDLVVKNSFGLRLPVLGPLENADLVGLDLTQDIHAVILPTLDSTSWPNRIVTNSVRDGNLGMKSGKGFYEWTYSSAQGVREQLLAYLAAALKERSDAQM</sequence>
<protein>
    <submittedName>
        <fullName evidence="6">3-hydroxyacyl-CoA dehydrogenase family protein</fullName>
    </submittedName>
</protein>
<evidence type="ECO:0000256" key="2">
    <source>
        <dbReference type="PIRSR" id="PIRSR000105-1"/>
    </source>
</evidence>
<dbReference type="InterPro" id="IPR006108">
    <property type="entry name" value="3HC_DH_C"/>
</dbReference>
<proteinExistence type="predicted"/>
<feature type="binding site" evidence="3">
    <location>
        <position position="114"/>
    </location>
    <ligand>
        <name>NAD(+)</name>
        <dbReference type="ChEBI" id="CHEBI:57540"/>
    </ligand>
</feature>
<reference evidence="6 7" key="1">
    <citation type="submission" date="2020-10" db="EMBL/GenBank/DDBJ databases">
        <title>Complete genome sequence of Cupriavidus basilensis CCUG 49340T.</title>
        <authorList>
            <person name="Salva-Serra F."/>
            <person name="Donoso R.A."/>
            <person name="Cho K.H."/>
            <person name="Yoo J.A."/>
            <person name="Lee K."/>
            <person name="Yoon S.-H."/>
            <person name="Perez-Pantoja D."/>
            <person name="Moore E.R.B."/>
        </authorList>
    </citation>
    <scope>NUCLEOTIDE SEQUENCE [LARGE SCALE GENOMIC DNA]</scope>
    <source>
        <strain evidence="7">CCUG 49340</strain>
    </source>
</reference>
<feature type="binding site" evidence="3">
    <location>
        <begin position="11"/>
        <end position="16"/>
    </location>
    <ligand>
        <name>NAD(+)</name>
        <dbReference type="ChEBI" id="CHEBI:57540"/>
    </ligand>
</feature>
<dbReference type="Pfam" id="PF00725">
    <property type="entry name" value="3HCDH"/>
    <property type="match status" value="1"/>
</dbReference>
<dbReference type="Proteomes" id="UP000397656">
    <property type="component" value="Chromosome 2"/>
</dbReference>
<dbReference type="InterPro" id="IPR036291">
    <property type="entry name" value="NAD(P)-bd_dom_sf"/>
</dbReference>
<dbReference type="PIRSF" id="PIRSF000105">
    <property type="entry name" value="HCDH"/>
    <property type="match status" value="1"/>
</dbReference>
<keyword evidence="3" id="KW-0520">NAD</keyword>
<dbReference type="GO" id="GO:0070403">
    <property type="term" value="F:NAD+ binding"/>
    <property type="evidence" value="ECO:0007669"/>
    <property type="project" value="InterPro"/>
</dbReference>
<dbReference type="PANTHER" id="PTHR48075:SF5">
    <property type="entry name" value="3-HYDROXYBUTYRYL-COA DEHYDROGENASE"/>
    <property type="match status" value="1"/>
</dbReference>
<feature type="domain" description="3-hydroxyacyl-CoA dehydrogenase NAD binding" evidence="5">
    <location>
        <begin position="7"/>
        <end position="179"/>
    </location>
</feature>
<feature type="domain" description="3-hydroxyacyl-CoA dehydrogenase C-terminal" evidence="4">
    <location>
        <begin position="182"/>
        <end position="280"/>
    </location>
</feature>
<feature type="binding site" evidence="3">
    <location>
        <position position="92"/>
    </location>
    <ligand>
        <name>NAD(+)</name>
        <dbReference type="ChEBI" id="CHEBI:57540"/>
    </ligand>
</feature>
<name>A0A643FKT4_9BURK</name>
<feature type="site" description="Important for catalytic activity" evidence="2">
    <location>
        <position position="135"/>
    </location>
</feature>
<dbReference type="SUPFAM" id="SSF51735">
    <property type="entry name" value="NAD(P)-binding Rossmann-fold domains"/>
    <property type="match status" value="1"/>
</dbReference>
<organism evidence="6 7">
    <name type="scientific">Cupriavidus basilensis</name>
    <dbReference type="NCBI Taxonomy" id="68895"/>
    <lineage>
        <taxon>Bacteria</taxon>
        <taxon>Pseudomonadati</taxon>
        <taxon>Pseudomonadota</taxon>
        <taxon>Betaproteobacteria</taxon>
        <taxon>Burkholderiales</taxon>
        <taxon>Burkholderiaceae</taxon>
        <taxon>Cupriavidus</taxon>
    </lineage>
</organism>
<feature type="binding site" evidence="3">
    <location>
        <position position="87"/>
    </location>
    <ligand>
        <name>NAD(+)</name>
        <dbReference type="ChEBI" id="CHEBI:57540"/>
    </ligand>
</feature>
<dbReference type="AlphaFoldDB" id="A0A643FKT4"/>
<evidence type="ECO:0000259" key="4">
    <source>
        <dbReference type="Pfam" id="PF00725"/>
    </source>
</evidence>
<evidence type="ECO:0000256" key="1">
    <source>
        <dbReference type="ARBA" id="ARBA00023002"/>
    </source>
</evidence>
<dbReference type="GO" id="GO:0008691">
    <property type="term" value="F:3-hydroxybutyryl-CoA dehydrogenase activity"/>
    <property type="evidence" value="ECO:0007669"/>
    <property type="project" value="TreeGrafter"/>
</dbReference>
<dbReference type="PANTHER" id="PTHR48075">
    <property type="entry name" value="3-HYDROXYACYL-COA DEHYDROGENASE FAMILY PROTEIN"/>
    <property type="match status" value="1"/>
</dbReference>
<dbReference type="InterPro" id="IPR022694">
    <property type="entry name" value="3-OHacyl-CoA_DH"/>
</dbReference>
<accession>A0A643FKT4</accession>
<dbReference type="InterPro" id="IPR013328">
    <property type="entry name" value="6PGD_dom2"/>
</dbReference>
<feature type="binding site" evidence="3">
    <location>
        <position position="35"/>
    </location>
    <ligand>
        <name>NAD(+)</name>
        <dbReference type="ChEBI" id="CHEBI:57540"/>
    </ligand>
</feature>
<dbReference type="SUPFAM" id="SSF48179">
    <property type="entry name" value="6-phosphogluconate dehydrogenase C-terminal domain-like"/>
    <property type="match status" value="1"/>
</dbReference>
<dbReference type="GO" id="GO:0006635">
    <property type="term" value="P:fatty acid beta-oxidation"/>
    <property type="evidence" value="ECO:0007669"/>
    <property type="project" value="TreeGrafter"/>
</dbReference>
<evidence type="ECO:0000256" key="3">
    <source>
        <dbReference type="PIRSR" id="PIRSR000105-2"/>
    </source>
</evidence>
<evidence type="ECO:0000313" key="7">
    <source>
        <dbReference type="Proteomes" id="UP000397656"/>
    </source>
</evidence>
<dbReference type="Pfam" id="PF02737">
    <property type="entry name" value="3HCDH_N"/>
    <property type="match status" value="1"/>
</dbReference>
<dbReference type="Gene3D" id="3.40.50.720">
    <property type="entry name" value="NAD(P)-binding Rossmann-like Domain"/>
    <property type="match status" value="1"/>
</dbReference>
<dbReference type="EMBL" id="CP062804">
    <property type="protein sequence ID" value="QOT81239.1"/>
    <property type="molecule type" value="Genomic_DNA"/>
</dbReference>
<gene>
    <name evidence="6" type="ORF">F7R26_021915</name>
</gene>
<feature type="binding site" evidence="3">
    <location>
        <position position="272"/>
    </location>
    <ligand>
        <name>NAD(+)</name>
        <dbReference type="ChEBI" id="CHEBI:57540"/>
    </ligand>
</feature>
<feature type="binding site" evidence="3">
    <location>
        <position position="138"/>
    </location>
    <ligand>
        <name>NAD(+)</name>
        <dbReference type="ChEBI" id="CHEBI:57540"/>
    </ligand>
</feature>
<keyword evidence="1" id="KW-0560">Oxidoreductase</keyword>
<evidence type="ECO:0000313" key="6">
    <source>
        <dbReference type="EMBL" id="QOT81239.1"/>
    </source>
</evidence>
<dbReference type="InterPro" id="IPR006176">
    <property type="entry name" value="3-OHacyl-CoA_DH_NAD-bd"/>
</dbReference>
<evidence type="ECO:0000259" key="5">
    <source>
        <dbReference type="Pfam" id="PF02737"/>
    </source>
</evidence>
<dbReference type="InterPro" id="IPR008927">
    <property type="entry name" value="6-PGluconate_DH-like_C_sf"/>
</dbReference>
<dbReference type="Gene3D" id="1.10.1040.10">
    <property type="entry name" value="N-(1-d-carboxylethyl)-l-norvaline Dehydrogenase, domain 2"/>
    <property type="match status" value="1"/>
</dbReference>